<feature type="region of interest" description="Disordered" evidence="1">
    <location>
        <begin position="45"/>
        <end position="77"/>
    </location>
</feature>
<feature type="compositionally biased region" description="Basic and acidic residues" evidence="1">
    <location>
        <begin position="45"/>
        <end position="68"/>
    </location>
</feature>
<evidence type="ECO:0000313" key="3">
    <source>
        <dbReference type="Proteomes" id="UP001162164"/>
    </source>
</evidence>
<protein>
    <recommendedName>
        <fullName evidence="4">Reverse transcriptase</fullName>
    </recommendedName>
</protein>
<accession>A0ABQ9ISC5</accession>
<sequence>MAHGFRDKALLRVISGYRTISASATKVVAEILPIDLLTNERRRLYEREDGGTPNSERRKERQAWRDGRPSGQRQRKWPSGQKYLYPIVIDRHRHTDYFITQILTGHGSFKVYTHRIGKVAEERCAYCEHKDTVAHTMFECNRWEIDRQRVKNVEVGVLLNENNLIEEMIESIEKWTSIKKYIGRVMKLKEAEERDMQRIDIRRAQHLNP</sequence>
<gene>
    <name evidence="2" type="ORF">NQ317_010400</name>
</gene>
<keyword evidence="3" id="KW-1185">Reference proteome</keyword>
<evidence type="ECO:0008006" key="4">
    <source>
        <dbReference type="Google" id="ProtNLM"/>
    </source>
</evidence>
<evidence type="ECO:0000313" key="2">
    <source>
        <dbReference type="EMBL" id="KAJ8963913.1"/>
    </source>
</evidence>
<name>A0ABQ9ISC5_9CUCU</name>
<comment type="caution">
    <text evidence="2">The sequence shown here is derived from an EMBL/GenBank/DDBJ whole genome shotgun (WGS) entry which is preliminary data.</text>
</comment>
<reference evidence="2" key="1">
    <citation type="journal article" date="2023" name="Insect Mol. Biol.">
        <title>Genome sequencing provides insights into the evolution of gene families encoding plant cell wall-degrading enzymes in longhorned beetles.</title>
        <authorList>
            <person name="Shin N.R."/>
            <person name="Okamura Y."/>
            <person name="Kirsch R."/>
            <person name="Pauchet Y."/>
        </authorList>
    </citation>
    <scope>NUCLEOTIDE SEQUENCE</scope>
    <source>
        <strain evidence="2">MMC_N1</strain>
    </source>
</reference>
<dbReference type="EMBL" id="JAPWTJ010002927">
    <property type="protein sequence ID" value="KAJ8963913.1"/>
    <property type="molecule type" value="Genomic_DNA"/>
</dbReference>
<dbReference type="Proteomes" id="UP001162164">
    <property type="component" value="Unassembled WGS sequence"/>
</dbReference>
<organism evidence="2 3">
    <name type="scientific">Molorchus minor</name>
    <dbReference type="NCBI Taxonomy" id="1323400"/>
    <lineage>
        <taxon>Eukaryota</taxon>
        <taxon>Metazoa</taxon>
        <taxon>Ecdysozoa</taxon>
        <taxon>Arthropoda</taxon>
        <taxon>Hexapoda</taxon>
        <taxon>Insecta</taxon>
        <taxon>Pterygota</taxon>
        <taxon>Neoptera</taxon>
        <taxon>Endopterygota</taxon>
        <taxon>Coleoptera</taxon>
        <taxon>Polyphaga</taxon>
        <taxon>Cucujiformia</taxon>
        <taxon>Chrysomeloidea</taxon>
        <taxon>Cerambycidae</taxon>
        <taxon>Lamiinae</taxon>
        <taxon>Monochamini</taxon>
        <taxon>Molorchus</taxon>
    </lineage>
</organism>
<proteinExistence type="predicted"/>
<evidence type="ECO:0000256" key="1">
    <source>
        <dbReference type="SAM" id="MobiDB-lite"/>
    </source>
</evidence>